<dbReference type="SMART" id="SM00665">
    <property type="entry name" value="B561"/>
    <property type="match status" value="1"/>
</dbReference>
<reference evidence="14" key="1">
    <citation type="submission" date="2021-02" db="EMBL/GenBank/DDBJ databases">
        <authorList>
            <person name="Nowell W R."/>
        </authorList>
    </citation>
    <scope>NUCLEOTIDE SEQUENCE</scope>
</reference>
<evidence type="ECO:0000313" key="14">
    <source>
        <dbReference type="EMBL" id="CAF4248366.1"/>
    </source>
</evidence>
<evidence type="ECO:0000256" key="1">
    <source>
        <dbReference type="ARBA" id="ARBA00001970"/>
    </source>
</evidence>
<comment type="cofactor">
    <cofactor evidence="1">
        <name>heme b</name>
        <dbReference type="ChEBI" id="CHEBI:60344"/>
    </cofactor>
</comment>
<name>A0A820ELZ9_9BILA</name>
<evidence type="ECO:0000256" key="2">
    <source>
        <dbReference type="ARBA" id="ARBA00004141"/>
    </source>
</evidence>
<proteinExistence type="predicted"/>
<feature type="transmembrane region" description="Helical" evidence="12">
    <location>
        <begin position="59"/>
        <end position="80"/>
    </location>
</feature>
<accession>A0A820ELZ9</accession>
<dbReference type="PANTHER" id="PTHR15422:SF24">
    <property type="entry name" value="DOMON RELATED DOMAIN-CONTAINING PROTEIN"/>
    <property type="match status" value="1"/>
</dbReference>
<feature type="transmembrane region" description="Helical" evidence="12">
    <location>
        <begin position="140"/>
        <end position="157"/>
    </location>
</feature>
<dbReference type="AlphaFoldDB" id="A0A820ELZ9"/>
<dbReference type="GO" id="GO:0020037">
    <property type="term" value="F:heme binding"/>
    <property type="evidence" value="ECO:0007669"/>
    <property type="project" value="TreeGrafter"/>
</dbReference>
<dbReference type="InterPro" id="IPR006593">
    <property type="entry name" value="Cyt_b561/ferric_Rdtase_TM"/>
</dbReference>
<keyword evidence="8 12" id="KW-1133">Transmembrane helix</keyword>
<dbReference type="CDD" id="cd08760">
    <property type="entry name" value="Cyt_b561_FRRS1_like"/>
    <property type="match status" value="1"/>
</dbReference>
<evidence type="ECO:0000256" key="8">
    <source>
        <dbReference type="ARBA" id="ARBA00022989"/>
    </source>
</evidence>
<gene>
    <name evidence="14" type="ORF">UJA718_LOCUS9386</name>
</gene>
<organism evidence="14 15">
    <name type="scientific">Rotaria socialis</name>
    <dbReference type="NCBI Taxonomy" id="392032"/>
    <lineage>
        <taxon>Eukaryota</taxon>
        <taxon>Metazoa</taxon>
        <taxon>Spiralia</taxon>
        <taxon>Gnathifera</taxon>
        <taxon>Rotifera</taxon>
        <taxon>Eurotatoria</taxon>
        <taxon>Bdelloidea</taxon>
        <taxon>Philodinida</taxon>
        <taxon>Philodinidae</taxon>
        <taxon>Rotaria</taxon>
    </lineage>
</organism>
<dbReference type="Pfam" id="PF03188">
    <property type="entry name" value="Cytochrom_B561"/>
    <property type="match status" value="1"/>
</dbReference>
<evidence type="ECO:0000256" key="6">
    <source>
        <dbReference type="ARBA" id="ARBA00022723"/>
    </source>
</evidence>
<dbReference type="GO" id="GO:0140571">
    <property type="term" value="F:transmembrane ascorbate ferrireductase activity"/>
    <property type="evidence" value="ECO:0007669"/>
    <property type="project" value="UniProtKB-EC"/>
</dbReference>
<dbReference type="EMBL" id="CAJOBP010001043">
    <property type="protein sequence ID" value="CAF4248366.1"/>
    <property type="molecule type" value="Genomic_DNA"/>
</dbReference>
<dbReference type="GO" id="GO:0016020">
    <property type="term" value="C:membrane"/>
    <property type="evidence" value="ECO:0007669"/>
    <property type="project" value="UniProtKB-SubCell"/>
</dbReference>
<evidence type="ECO:0000313" key="15">
    <source>
        <dbReference type="Proteomes" id="UP000663873"/>
    </source>
</evidence>
<dbReference type="Gene3D" id="1.20.120.1770">
    <property type="match status" value="1"/>
</dbReference>
<keyword evidence="10 12" id="KW-0472">Membrane</keyword>
<dbReference type="GO" id="GO:0046872">
    <property type="term" value="F:metal ion binding"/>
    <property type="evidence" value="ECO:0007669"/>
    <property type="project" value="UniProtKB-KW"/>
</dbReference>
<evidence type="ECO:0000256" key="12">
    <source>
        <dbReference type="SAM" id="Phobius"/>
    </source>
</evidence>
<feature type="transmembrane region" description="Helical" evidence="12">
    <location>
        <begin position="20"/>
        <end position="38"/>
    </location>
</feature>
<feature type="domain" description="Cytochrome b561" evidence="13">
    <location>
        <begin position="1"/>
        <end position="191"/>
    </location>
</feature>
<keyword evidence="3" id="KW-0813">Transport</keyword>
<dbReference type="PANTHER" id="PTHR15422">
    <property type="entry name" value="OS05G0565100 PROTEIN"/>
    <property type="match status" value="1"/>
</dbReference>
<evidence type="ECO:0000256" key="3">
    <source>
        <dbReference type="ARBA" id="ARBA00022448"/>
    </source>
</evidence>
<comment type="subcellular location">
    <subcellularLocation>
        <location evidence="2">Membrane</location>
        <topology evidence="2">Multi-pass membrane protein</topology>
    </subcellularLocation>
</comment>
<keyword evidence="6" id="KW-0479">Metal-binding</keyword>
<comment type="caution">
    <text evidence="14">The sequence shown here is derived from an EMBL/GenBank/DDBJ whole genome shotgun (WGS) entry which is preliminary data.</text>
</comment>
<evidence type="ECO:0000256" key="5">
    <source>
        <dbReference type="ARBA" id="ARBA00022692"/>
    </source>
</evidence>
<keyword evidence="4" id="KW-0349">Heme</keyword>
<keyword evidence="5 12" id="KW-0812">Transmembrane</keyword>
<keyword evidence="7" id="KW-0249">Electron transport</keyword>
<evidence type="ECO:0000259" key="13">
    <source>
        <dbReference type="PROSITE" id="PS50939"/>
    </source>
</evidence>
<evidence type="ECO:0000256" key="4">
    <source>
        <dbReference type="ARBA" id="ARBA00022617"/>
    </source>
</evidence>
<sequence length="415" mass="47243">MSTVSSTGVLVTLEQAHGSVMIFTWIVFASTGILFARYGHLLHFGGKRKILGDDIWFQFHRAILIVAAITTLTGFILVLAKGDNETVSKNRDKTRLTVHSVLGYIIVASVIVQVAMGLFRCGPQSPSRYIFNRIHRAVGIIPFTFSIPAMFLVASVLQNNTTGLMVILALWTGWVVILVIVLEIIKHRCQATSAEKNETTQPNKCVDFLTEINELKVLMIVSDVLGERLVPFIHDFSQIEAIYIVSDDKFKYGHRWTTNWSKVKGILTKIDRICKSLKQYSKQCSQDSTSISFISTDETVMNKNLNQLGASFIYTQLLKEILLELNYAEQSIREFTDYCCAKQENYSLNLTVIEEFQQNYSLETAIWLYWSASFICEMVNHALRTQEVNTILKIGFFIRDLHQQLDQLHSEQFVI</sequence>
<feature type="transmembrane region" description="Helical" evidence="12">
    <location>
        <begin position="100"/>
        <end position="119"/>
    </location>
</feature>
<evidence type="ECO:0000256" key="11">
    <source>
        <dbReference type="ARBA" id="ARBA00024225"/>
    </source>
</evidence>
<dbReference type="PROSITE" id="PS50939">
    <property type="entry name" value="CYTOCHROME_B561"/>
    <property type="match status" value="1"/>
</dbReference>
<dbReference type="GO" id="GO:0140575">
    <property type="term" value="F:transmembrane monodehydroascorbate reductase activity"/>
    <property type="evidence" value="ECO:0007669"/>
    <property type="project" value="InterPro"/>
</dbReference>
<dbReference type="InterPro" id="IPR045150">
    <property type="entry name" value="CYB561D1/2"/>
</dbReference>
<feature type="transmembrane region" description="Helical" evidence="12">
    <location>
        <begin position="163"/>
        <end position="185"/>
    </location>
</feature>
<protein>
    <recommendedName>
        <fullName evidence="11">ascorbate ferrireductase (transmembrane)</fullName>
        <ecNumber evidence="11">7.2.1.3</ecNumber>
    </recommendedName>
</protein>
<evidence type="ECO:0000256" key="10">
    <source>
        <dbReference type="ARBA" id="ARBA00023136"/>
    </source>
</evidence>
<evidence type="ECO:0000256" key="7">
    <source>
        <dbReference type="ARBA" id="ARBA00022982"/>
    </source>
</evidence>
<keyword evidence="15" id="KW-1185">Reference proteome</keyword>
<dbReference type="EC" id="7.2.1.3" evidence="11"/>
<evidence type="ECO:0000256" key="9">
    <source>
        <dbReference type="ARBA" id="ARBA00023004"/>
    </source>
</evidence>
<dbReference type="Proteomes" id="UP000663873">
    <property type="component" value="Unassembled WGS sequence"/>
</dbReference>
<keyword evidence="9" id="KW-0408">Iron</keyword>